<dbReference type="GO" id="GO:0000976">
    <property type="term" value="F:transcription cis-regulatory region binding"/>
    <property type="evidence" value="ECO:0007669"/>
    <property type="project" value="TreeGrafter"/>
</dbReference>
<keyword evidence="3 5" id="KW-0238">DNA-binding</keyword>
<evidence type="ECO:0000256" key="1">
    <source>
        <dbReference type="ARBA" id="ARBA00022491"/>
    </source>
</evidence>
<dbReference type="SUPFAM" id="SSF48498">
    <property type="entry name" value="Tetracyclin repressor-like, C-terminal domain"/>
    <property type="match status" value="1"/>
</dbReference>
<dbReference type="PANTHER" id="PTHR30055">
    <property type="entry name" value="HTH-TYPE TRANSCRIPTIONAL REGULATOR RUTR"/>
    <property type="match status" value="1"/>
</dbReference>
<keyword evidence="2" id="KW-0805">Transcription regulation</keyword>
<evidence type="ECO:0000313" key="7">
    <source>
        <dbReference type="EMBL" id="PRY68076.1"/>
    </source>
</evidence>
<feature type="DNA-binding region" description="H-T-H motif" evidence="5">
    <location>
        <begin position="31"/>
        <end position="50"/>
    </location>
</feature>
<evidence type="ECO:0000259" key="6">
    <source>
        <dbReference type="PROSITE" id="PS50977"/>
    </source>
</evidence>
<dbReference type="OrthoDB" id="9816296at2"/>
<dbReference type="InterPro" id="IPR001647">
    <property type="entry name" value="HTH_TetR"/>
</dbReference>
<dbReference type="GO" id="GO:0003700">
    <property type="term" value="F:DNA-binding transcription factor activity"/>
    <property type="evidence" value="ECO:0007669"/>
    <property type="project" value="TreeGrafter"/>
</dbReference>
<evidence type="ECO:0000256" key="2">
    <source>
        <dbReference type="ARBA" id="ARBA00023015"/>
    </source>
</evidence>
<dbReference type="Pfam" id="PF13977">
    <property type="entry name" value="TetR_C_6"/>
    <property type="match status" value="1"/>
</dbReference>
<dbReference type="RefSeq" id="WP_106212753.1">
    <property type="nucleotide sequence ID" value="NZ_PVTL01000005.1"/>
</dbReference>
<dbReference type="InterPro" id="IPR050109">
    <property type="entry name" value="HTH-type_TetR-like_transc_reg"/>
</dbReference>
<evidence type="ECO:0000256" key="3">
    <source>
        <dbReference type="ARBA" id="ARBA00023125"/>
    </source>
</evidence>
<comment type="caution">
    <text evidence="7">The sequence shown here is derived from an EMBL/GenBank/DDBJ whole genome shotgun (WGS) entry which is preliminary data.</text>
</comment>
<evidence type="ECO:0000313" key="8">
    <source>
        <dbReference type="Proteomes" id="UP000237983"/>
    </source>
</evidence>
<keyword evidence="1" id="KW-0678">Repressor</keyword>
<keyword evidence="4" id="KW-0804">Transcription</keyword>
<dbReference type="SUPFAM" id="SSF46689">
    <property type="entry name" value="Homeodomain-like"/>
    <property type="match status" value="1"/>
</dbReference>
<name>A0A2T0VD45_9MICO</name>
<evidence type="ECO:0000256" key="5">
    <source>
        <dbReference type="PROSITE-ProRule" id="PRU00335"/>
    </source>
</evidence>
<dbReference type="Gene3D" id="1.10.357.10">
    <property type="entry name" value="Tetracycline Repressor, domain 2"/>
    <property type="match status" value="1"/>
</dbReference>
<dbReference type="InterPro" id="IPR009057">
    <property type="entry name" value="Homeodomain-like_sf"/>
</dbReference>
<sequence length="198" mass="21787">MPRLVEHGQRRAEILEAVWRVVRARGLEQTTTRAIAEEAGCSLSVLAHYFGGKDEIILSAQTAVYERIVQRAFRLGGDLFGLAALEQALLAGLPLDEERVADAQVTVAFASAALSRPLLADARRRSHHEIRRLLYGCLAEARELDELGDGVTDSDVVDEFIVLVEGIGLFGLLDGPPDNGMNRRLTRLASDFVARLRR</sequence>
<dbReference type="AlphaFoldDB" id="A0A2T0VD45"/>
<organism evidence="7 8">
    <name type="scientific">Glaciihabitans tibetensis</name>
    <dbReference type="NCBI Taxonomy" id="1266600"/>
    <lineage>
        <taxon>Bacteria</taxon>
        <taxon>Bacillati</taxon>
        <taxon>Actinomycetota</taxon>
        <taxon>Actinomycetes</taxon>
        <taxon>Micrococcales</taxon>
        <taxon>Microbacteriaceae</taxon>
        <taxon>Glaciihabitans</taxon>
    </lineage>
</organism>
<gene>
    <name evidence="7" type="ORF">B0I08_105241</name>
</gene>
<protein>
    <submittedName>
        <fullName evidence="7">TetR family transcriptional regulator</fullName>
    </submittedName>
</protein>
<dbReference type="Proteomes" id="UP000237983">
    <property type="component" value="Unassembled WGS sequence"/>
</dbReference>
<dbReference type="InterPro" id="IPR036271">
    <property type="entry name" value="Tet_transcr_reg_TetR-rel_C_sf"/>
</dbReference>
<reference evidence="7 8" key="1">
    <citation type="submission" date="2018-03" db="EMBL/GenBank/DDBJ databases">
        <title>Genomic Encyclopedia of Type Strains, Phase III (KMG-III): the genomes of soil and plant-associated and newly described type strains.</title>
        <authorList>
            <person name="Whitman W."/>
        </authorList>
    </citation>
    <scope>NUCLEOTIDE SEQUENCE [LARGE SCALE GENOMIC DNA]</scope>
    <source>
        <strain evidence="7 8">CGMCC 1.12484</strain>
    </source>
</reference>
<keyword evidence="8" id="KW-1185">Reference proteome</keyword>
<dbReference type="PANTHER" id="PTHR30055:SF234">
    <property type="entry name" value="HTH-TYPE TRANSCRIPTIONAL REGULATOR BETI"/>
    <property type="match status" value="1"/>
</dbReference>
<feature type="domain" description="HTH tetR-type" evidence="6">
    <location>
        <begin position="8"/>
        <end position="68"/>
    </location>
</feature>
<proteinExistence type="predicted"/>
<dbReference type="PROSITE" id="PS50977">
    <property type="entry name" value="HTH_TETR_2"/>
    <property type="match status" value="1"/>
</dbReference>
<accession>A0A2T0VD45</accession>
<dbReference type="InterPro" id="IPR039538">
    <property type="entry name" value="BetI_C"/>
</dbReference>
<dbReference type="Pfam" id="PF00440">
    <property type="entry name" value="TetR_N"/>
    <property type="match status" value="1"/>
</dbReference>
<dbReference type="EMBL" id="PVTL01000005">
    <property type="protein sequence ID" value="PRY68076.1"/>
    <property type="molecule type" value="Genomic_DNA"/>
</dbReference>
<evidence type="ECO:0000256" key="4">
    <source>
        <dbReference type="ARBA" id="ARBA00023163"/>
    </source>
</evidence>